<gene>
    <name evidence="11" type="ORF">WJX73_000289</name>
</gene>
<dbReference type="Proteomes" id="UP001465755">
    <property type="component" value="Unassembled WGS sequence"/>
</dbReference>
<dbReference type="InterPro" id="IPR051681">
    <property type="entry name" value="Ser/Thr_Kinases-Pseudokinases"/>
</dbReference>
<dbReference type="PROSITE" id="PS00108">
    <property type="entry name" value="PROTEIN_KINASE_ST"/>
    <property type="match status" value="1"/>
</dbReference>
<dbReference type="InterPro" id="IPR008271">
    <property type="entry name" value="Ser/Thr_kinase_AS"/>
</dbReference>
<dbReference type="SUPFAM" id="SSF56112">
    <property type="entry name" value="Protein kinase-like (PK-like)"/>
    <property type="match status" value="1"/>
</dbReference>
<keyword evidence="8" id="KW-0812">Transmembrane</keyword>
<dbReference type="Gene3D" id="3.30.200.20">
    <property type="entry name" value="Phosphorylase Kinase, domain 1"/>
    <property type="match status" value="1"/>
</dbReference>
<feature type="region of interest" description="Disordered" evidence="7">
    <location>
        <begin position="460"/>
        <end position="479"/>
    </location>
</feature>
<dbReference type="CDD" id="cd13999">
    <property type="entry name" value="STKc_MAP3K-like"/>
    <property type="match status" value="1"/>
</dbReference>
<reference evidence="11 12" key="1">
    <citation type="journal article" date="2024" name="Nat. Commun.">
        <title>Phylogenomics reveals the evolutionary origins of lichenization in chlorophyte algae.</title>
        <authorList>
            <person name="Puginier C."/>
            <person name="Libourel C."/>
            <person name="Otte J."/>
            <person name="Skaloud P."/>
            <person name="Haon M."/>
            <person name="Grisel S."/>
            <person name="Petersen M."/>
            <person name="Berrin J.G."/>
            <person name="Delaux P.M."/>
            <person name="Dal Grande F."/>
            <person name="Keller J."/>
        </authorList>
    </citation>
    <scope>NUCLEOTIDE SEQUENCE [LARGE SCALE GENOMIC DNA]</scope>
    <source>
        <strain evidence="11 12">SAG 2036</strain>
    </source>
</reference>
<proteinExistence type="predicted"/>
<keyword evidence="12" id="KW-1185">Reference proteome</keyword>
<dbReference type="EMBL" id="JALJOQ010000001">
    <property type="protein sequence ID" value="KAK9814856.1"/>
    <property type="molecule type" value="Genomic_DNA"/>
</dbReference>
<feature type="region of interest" description="Disordered" evidence="7">
    <location>
        <begin position="45"/>
        <end position="90"/>
    </location>
</feature>
<evidence type="ECO:0000256" key="2">
    <source>
        <dbReference type="ARBA" id="ARBA00022679"/>
    </source>
</evidence>
<evidence type="ECO:0000259" key="10">
    <source>
        <dbReference type="PROSITE" id="PS50011"/>
    </source>
</evidence>
<keyword evidence="9" id="KW-0732">Signal</keyword>
<feature type="compositionally biased region" description="Pro residues" evidence="7">
    <location>
        <begin position="63"/>
        <end position="84"/>
    </location>
</feature>
<evidence type="ECO:0000256" key="7">
    <source>
        <dbReference type="SAM" id="MobiDB-lite"/>
    </source>
</evidence>
<dbReference type="PRINTS" id="PR00109">
    <property type="entry name" value="TYRKINASE"/>
</dbReference>
<dbReference type="AlphaFoldDB" id="A0AAW1PMR4"/>
<dbReference type="Pfam" id="PF07714">
    <property type="entry name" value="PK_Tyr_Ser-Thr"/>
    <property type="match status" value="1"/>
</dbReference>
<name>A0AAW1PMR4_9CHLO</name>
<dbReference type="PANTHER" id="PTHR44329">
    <property type="entry name" value="SERINE/THREONINE-PROTEIN KINASE TNNI3K-RELATED"/>
    <property type="match status" value="1"/>
</dbReference>
<keyword evidence="3 6" id="KW-0547">Nucleotide-binding</keyword>
<keyword evidence="8" id="KW-0472">Membrane</keyword>
<dbReference type="GO" id="GO:0005524">
    <property type="term" value="F:ATP binding"/>
    <property type="evidence" value="ECO:0007669"/>
    <property type="project" value="UniProtKB-UniRule"/>
</dbReference>
<keyword evidence="1" id="KW-0723">Serine/threonine-protein kinase</keyword>
<feature type="transmembrane region" description="Helical" evidence="8">
    <location>
        <begin position="300"/>
        <end position="325"/>
    </location>
</feature>
<dbReference type="PROSITE" id="PS50011">
    <property type="entry name" value="PROTEIN_KINASE_DOM"/>
    <property type="match status" value="1"/>
</dbReference>
<feature type="binding site" evidence="6">
    <location>
        <position position="546"/>
    </location>
    <ligand>
        <name>ATP</name>
        <dbReference type="ChEBI" id="CHEBI:30616"/>
    </ligand>
</feature>
<evidence type="ECO:0000313" key="12">
    <source>
        <dbReference type="Proteomes" id="UP001465755"/>
    </source>
</evidence>
<evidence type="ECO:0000256" key="3">
    <source>
        <dbReference type="ARBA" id="ARBA00022741"/>
    </source>
</evidence>
<keyword evidence="2" id="KW-0808">Transferase</keyword>
<evidence type="ECO:0000256" key="6">
    <source>
        <dbReference type="PROSITE-ProRule" id="PRU10141"/>
    </source>
</evidence>
<evidence type="ECO:0000256" key="4">
    <source>
        <dbReference type="ARBA" id="ARBA00022777"/>
    </source>
</evidence>
<evidence type="ECO:0000256" key="1">
    <source>
        <dbReference type="ARBA" id="ARBA00022527"/>
    </source>
</evidence>
<keyword evidence="4" id="KW-0418">Kinase</keyword>
<keyword evidence="5 6" id="KW-0067">ATP-binding</keyword>
<dbReference type="GO" id="GO:0004674">
    <property type="term" value="F:protein serine/threonine kinase activity"/>
    <property type="evidence" value="ECO:0007669"/>
    <property type="project" value="UniProtKB-KW"/>
</dbReference>
<dbReference type="PANTHER" id="PTHR44329:SF298">
    <property type="entry name" value="MIXED LINEAGE KINASE DOMAIN-LIKE PROTEIN"/>
    <property type="match status" value="1"/>
</dbReference>
<dbReference type="InterPro" id="IPR017441">
    <property type="entry name" value="Protein_kinase_ATP_BS"/>
</dbReference>
<feature type="region of interest" description="Disordered" evidence="7">
    <location>
        <begin position="334"/>
        <end position="367"/>
    </location>
</feature>
<dbReference type="InterPro" id="IPR000719">
    <property type="entry name" value="Prot_kinase_dom"/>
</dbReference>
<evidence type="ECO:0000256" key="5">
    <source>
        <dbReference type="ARBA" id="ARBA00022840"/>
    </source>
</evidence>
<evidence type="ECO:0000256" key="8">
    <source>
        <dbReference type="SAM" id="Phobius"/>
    </source>
</evidence>
<sequence length="820" mass="88145">MAASWCTLLFFIALIAVAAGQQGVLTTDISQNGTTQTLTIALTPHGRTGKAPAEHAAEGAQGPPAPQAPADKPPPPPFAPPPAPSDDVVSDGVQAVNSYLQPPLAALSPSENTSLPLLLRAPPLEDTPAPAPSGDGSSGGGDDGYVLDAAGSLEPPRGSYDTLPRGEAYDPSDYISMPTVTLMQGTNIWPLPDEYVELVLLQFNRTLEQYPHNLTYEEAYKITTSQASGRRLLADAQDNVGVNVTVTAPSANASDVADLLRTSASNGALQQAIAAAGGNVSAVNIIVVNQDTSSHSSSSVAGIVGGVVGGIAGVLVVGLLGFWWVRRKRRAASLDSKERLDSERSLDKPTPRQPSEKRTEDSAEDLGLEGRHASKLQGRSGWPLDTHLLVNSGHGFPQNGPLIPVGDATRPGDEELLARLHAGTTIALAGDTPTTAISIGDPGLERFDSVEEQARAALMNGGISDPSTTPSSSDSSQGECCSICQAEQDICPPALATASPAESRLNLARNLWQVDYKDLDVQDQIGEGSFGRVYLAKWRETTVAVKVLAGAAPSPDDGEEEQRQHRRLLDSLEKEASMMAQMRHPNVVLYLGLCLEPPCVVTEYCARGSLSDVLKRAANNSTMASQLDWSRRLNMALDAAKGMHYLHQSNPPVIHRDLKSPNLLVDRHWRVRVCDFNLSRVMEQTAVLSSMAASNPRWLAPEILGGRGYTFSSDVYSFGIILWELITWRLPWHDCGPWQVVALVTEGHQRPDVPTREASRGTGFEGYDAYCSLMRDCWAQEATDRPTFEEVIVRMRKLLEEELGRRQHSVRAMAQRAAAQ</sequence>
<dbReference type="Gene3D" id="1.10.510.10">
    <property type="entry name" value="Transferase(Phosphotransferase) domain 1"/>
    <property type="match status" value="1"/>
</dbReference>
<protein>
    <recommendedName>
        <fullName evidence="10">Protein kinase domain-containing protein</fullName>
    </recommendedName>
</protein>
<dbReference type="SMART" id="SM00220">
    <property type="entry name" value="S_TKc"/>
    <property type="match status" value="1"/>
</dbReference>
<comment type="caution">
    <text evidence="11">The sequence shown here is derived from an EMBL/GenBank/DDBJ whole genome shotgun (WGS) entry which is preliminary data.</text>
</comment>
<feature type="domain" description="Protein kinase" evidence="10">
    <location>
        <begin position="519"/>
        <end position="799"/>
    </location>
</feature>
<feature type="compositionally biased region" description="Basic and acidic residues" evidence="7">
    <location>
        <begin position="335"/>
        <end position="361"/>
    </location>
</feature>
<feature type="region of interest" description="Disordered" evidence="7">
    <location>
        <begin position="121"/>
        <end position="166"/>
    </location>
</feature>
<dbReference type="PROSITE" id="PS00107">
    <property type="entry name" value="PROTEIN_KINASE_ATP"/>
    <property type="match status" value="1"/>
</dbReference>
<organism evidence="11 12">
    <name type="scientific">Symbiochloris irregularis</name>
    <dbReference type="NCBI Taxonomy" id="706552"/>
    <lineage>
        <taxon>Eukaryota</taxon>
        <taxon>Viridiplantae</taxon>
        <taxon>Chlorophyta</taxon>
        <taxon>core chlorophytes</taxon>
        <taxon>Trebouxiophyceae</taxon>
        <taxon>Trebouxiales</taxon>
        <taxon>Trebouxiaceae</taxon>
        <taxon>Symbiochloris</taxon>
    </lineage>
</organism>
<evidence type="ECO:0000313" key="11">
    <source>
        <dbReference type="EMBL" id="KAK9814856.1"/>
    </source>
</evidence>
<dbReference type="InterPro" id="IPR001245">
    <property type="entry name" value="Ser-Thr/Tyr_kinase_cat_dom"/>
</dbReference>
<dbReference type="InterPro" id="IPR011009">
    <property type="entry name" value="Kinase-like_dom_sf"/>
</dbReference>
<evidence type="ECO:0000256" key="9">
    <source>
        <dbReference type="SAM" id="SignalP"/>
    </source>
</evidence>
<keyword evidence="8" id="KW-1133">Transmembrane helix</keyword>
<feature type="compositionally biased region" description="Low complexity" evidence="7">
    <location>
        <begin position="464"/>
        <end position="476"/>
    </location>
</feature>
<feature type="chain" id="PRO_5043609696" description="Protein kinase domain-containing protein" evidence="9">
    <location>
        <begin position="21"/>
        <end position="820"/>
    </location>
</feature>
<feature type="signal peptide" evidence="9">
    <location>
        <begin position="1"/>
        <end position="20"/>
    </location>
</feature>
<accession>A0AAW1PMR4</accession>